<dbReference type="Pfam" id="PF08534">
    <property type="entry name" value="Redoxin"/>
    <property type="match status" value="1"/>
</dbReference>
<evidence type="ECO:0000313" key="3">
    <source>
        <dbReference type="Proteomes" id="UP000604481"/>
    </source>
</evidence>
<dbReference type="PANTHER" id="PTHR43640">
    <property type="entry name" value="OS07G0260300 PROTEIN"/>
    <property type="match status" value="1"/>
</dbReference>
<name>A0A8J7FYE1_9NEIS</name>
<gene>
    <name evidence="2" type="ORF">INR99_01375</name>
</gene>
<dbReference type="InterPro" id="IPR013766">
    <property type="entry name" value="Thioredoxin_domain"/>
</dbReference>
<dbReference type="CDD" id="cd02969">
    <property type="entry name" value="PRX_like1"/>
    <property type="match status" value="1"/>
</dbReference>
<dbReference type="PANTHER" id="PTHR43640:SF1">
    <property type="entry name" value="THIOREDOXIN-DEPENDENT PEROXIREDOXIN"/>
    <property type="match status" value="1"/>
</dbReference>
<dbReference type="InterPro" id="IPR013740">
    <property type="entry name" value="Redoxin"/>
</dbReference>
<dbReference type="InterPro" id="IPR047262">
    <property type="entry name" value="PRX-like1"/>
</dbReference>
<proteinExistence type="predicted"/>
<dbReference type="InterPro" id="IPR036249">
    <property type="entry name" value="Thioredoxin-like_sf"/>
</dbReference>
<organism evidence="2 3">
    <name type="scientific">Chitinilyticum piscinae</name>
    <dbReference type="NCBI Taxonomy" id="2866724"/>
    <lineage>
        <taxon>Bacteria</taxon>
        <taxon>Pseudomonadati</taxon>
        <taxon>Pseudomonadota</taxon>
        <taxon>Betaproteobacteria</taxon>
        <taxon>Neisseriales</taxon>
        <taxon>Chitinibacteraceae</taxon>
        <taxon>Chitinilyticum</taxon>
    </lineage>
</organism>
<comment type="caution">
    <text evidence="2">The sequence shown here is derived from an EMBL/GenBank/DDBJ whole genome shotgun (WGS) entry which is preliminary data.</text>
</comment>
<evidence type="ECO:0000313" key="2">
    <source>
        <dbReference type="EMBL" id="MBE9607988.1"/>
    </source>
</evidence>
<keyword evidence="3" id="KW-1185">Reference proteome</keyword>
<evidence type="ECO:0000259" key="1">
    <source>
        <dbReference type="PROSITE" id="PS51352"/>
    </source>
</evidence>
<dbReference type="RefSeq" id="WP_194114495.1">
    <property type="nucleotide sequence ID" value="NZ_JADFUA010000001.1"/>
</dbReference>
<dbReference type="Proteomes" id="UP000604481">
    <property type="component" value="Unassembled WGS sequence"/>
</dbReference>
<dbReference type="GO" id="GO:0016491">
    <property type="term" value="F:oxidoreductase activity"/>
    <property type="evidence" value="ECO:0007669"/>
    <property type="project" value="InterPro"/>
</dbReference>
<sequence>MALTPSTMPPLGMPLPDATLADGRGTPYTLSALAGQHGLLVAFICNHCPYVQHLNGQLAPLGTILAEEGVGMVAISSNDPQAYPADAPAEMALQAEGLGYSFPYLFDATQDVARAFHAACTPDFFLFDSRLQLFYRGQFDASRPGKGKPDGADLLGAVAALVAGEGAPAVQQPGIGCNIKWRED</sequence>
<accession>A0A8J7FYE1</accession>
<dbReference type="Gene3D" id="3.40.30.10">
    <property type="entry name" value="Glutaredoxin"/>
    <property type="match status" value="1"/>
</dbReference>
<feature type="domain" description="Thioredoxin" evidence="1">
    <location>
        <begin position="9"/>
        <end position="163"/>
    </location>
</feature>
<dbReference type="PROSITE" id="PS51352">
    <property type="entry name" value="THIOREDOXIN_2"/>
    <property type="match status" value="1"/>
</dbReference>
<protein>
    <submittedName>
        <fullName evidence="2">Thioredoxin family protein</fullName>
    </submittedName>
</protein>
<reference evidence="2 3" key="1">
    <citation type="submission" date="2020-10" db="EMBL/GenBank/DDBJ databases">
        <title>The genome sequence of Chitinilyticum litopenaei 4Y14.</title>
        <authorList>
            <person name="Liu Y."/>
        </authorList>
    </citation>
    <scope>NUCLEOTIDE SEQUENCE [LARGE SCALE GENOMIC DNA]</scope>
    <source>
        <strain evidence="2 3">4Y14</strain>
    </source>
</reference>
<dbReference type="SUPFAM" id="SSF52833">
    <property type="entry name" value="Thioredoxin-like"/>
    <property type="match status" value="1"/>
</dbReference>
<dbReference type="EMBL" id="JADFUA010000001">
    <property type="protein sequence ID" value="MBE9607988.1"/>
    <property type="molecule type" value="Genomic_DNA"/>
</dbReference>
<dbReference type="AlphaFoldDB" id="A0A8J7FYE1"/>